<accession>A0A8S1X4T5</accession>
<evidence type="ECO:0000313" key="1">
    <source>
        <dbReference type="EMBL" id="CAD8196097.1"/>
    </source>
</evidence>
<gene>
    <name evidence="1" type="ORF">POCTA_138.1.T1100209</name>
</gene>
<evidence type="ECO:0000313" key="2">
    <source>
        <dbReference type="Proteomes" id="UP000683925"/>
    </source>
</evidence>
<dbReference type="AlphaFoldDB" id="A0A8S1X4T5"/>
<protein>
    <submittedName>
        <fullName evidence="1">Uncharacterized protein</fullName>
    </submittedName>
</protein>
<organism evidence="1 2">
    <name type="scientific">Paramecium octaurelia</name>
    <dbReference type="NCBI Taxonomy" id="43137"/>
    <lineage>
        <taxon>Eukaryota</taxon>
        <taxon>Sar</taxon>
        <taxon>Alveolata</taxon>
        <taxon>Ciliophora</taxon>
        <taxon>Intramacronucleata</taxon>
        <taxon>Oligohymenophorea</taxon>
        <taxon>Peniculida</taxon>
        <taxon>Parameciidae</taxon>
        <taxon>Paramecium</taxon>
    </lineage>
</organism>
<comment type="caution">
    <text evidence="1">The sequence shown here is derived from an EMBL/GenBank/DDBJ whole genome shotgun (WGS) entry which is preliminary data.</text>
</comment>
<proteinExistence type="predicted"/>
<sequence>MIKPKMIQNEKDLSYCQGHKLHVVVTIALDRALSKNQNLQNVKRIQIWIVNQLDQNKLFNQLKKAKKLSRR</sequence>
<reference evidence="1" key="1">
    <citation type="submission" date="2021-01" db="EMBL/GenBank/DDBJ databases">
        <authorList>
            <consortium name="Genoscope - CEA"/>
            <person name="William W."/>
        </authorList>
    </citation>
    <scope>NUCLEOTIDE SEQUENCE</scope>
</reference>
<name>A0A8S1X4T5_PAROT</name>
<keyword evidence="2" id="KW-1185">Reference proteome</keyword>
<dbReference type="EMBL" id="CAJJDP010000110">
    <property type="protein sequence ID" value="CAD8196097.1"/>
    <property type="molecule type" value="Genomic_DNA"/>
</dbReference>
<dbReference type="Proteomes" id="UP000683925">
    <property type="component" value="Unassembled WGS sequence"/>
</dbReference>